<dbReference type="Gene3D" id="3.30.420.10">
    <property type="entry name" value="Ribonuclease H-like superfamily/Ribonuclease H"/>
    <property type="match status" value="1"/>
</dbReference>
<dbReference type="EMBL" id="LSMT01002307">
    <property type="protein sequence ID" value="PFX11523.1"/>
    <property type="molecule type" value="Genomic_DNA"/>
</dbReference>
<protein>
    <submittedName>
        <fullName evidence="4">Uncharacterized protein K02A2.6</fullName>
    </submittedName>
</protein>
<dbReference type="PROSITE" id="PS50878">
    <property type="entry name" value="RT_POL"/>
    <property type="match status" value="1"/>
</dbReference>
<dbReference type="InterPro" id="IPR036397">
    <property type="entry name" value="RNaseH_sf"/>
</dbReference>
<feature type="domain" description="Reverse transcriptase" evidence="2">
    <location>
        <begin position="1"/>
        <end position="88"/>
    </location>
</feature>
<evidence type="ECO:0000256" key="1">
    <source>
        <dbReference type="SAM" id="MobiDB-lite"/>
    </source>
</evidence>
<dbReference type="PANTHER" id="PTHR37984:SF11">
    <property type="entry name" value="INTEGRASE CATALYTIC DOMAIN-CONTAINING PROTEIN"/>
    <property type="match status" value="1"/>
</dbReference>
<evidence type="ECO:0000259" key="2">
    <source>
        <dbReference type="PROSITE" id="PS50878"/>
    </source>
</evidence>
<dbReference type="InterPro" id="IPR012337">
    <property type="entry name" value="RNaseH-like_sf"/>
</dbReference>
<feature type="domain" description="Integrase catalytic" evidence="3">
    <location>
        <begin position="191"/>
        <end position="344"/>
    </location>
</feature>
<dbReference type="InterPro" id="IPR050951">
    <property type="entry name" value="Retrovirus_Pol_polyprotein"/>
</dbReference>
<evidence type="ECO:0000313" key="4">
    <source>
        <dbReference type="EMBL" id="PFX11523.1"/>
    </source>
</evidence>
<feature type="region of interest" description="Disordered" evidence="1">
    <location>
        <begin position="442"/>
        <end position="494"/>
    </location>
</feature>
<dbReference type="GO" id="GO:0003676">
    <property type="term" value="F:nucleic acid binding"/>
    <property type="evidence" value="ECO:0007669"/>
    <property type="project" value="InterPro"/>
</dbReference>
<organism evidence="4 5">
    <name type="scientific">Stylophora pistillata</name>
    <name type="common">Smooth cauliflower coral</name>
    <dbReference type="NCBI Taxonomy" id="50429"/>
    <lineage>
        <taxon>Eukaryota</taxon>
        <taxon>Metazoa</taxon>
        <taxon>Cnidaria</taxon>
        <taxon>Anthozoa</taxon>
        <taxon>Hexacorallia</taxon>
        <taxon>Scleractinia</taxon>
        <taxon>Astrocoeniina</taxon>
        <taxon>Pocilloporidae</taxon>
        <taxon>Stylophora</taxon>
    </lineage>
</organism>
<dbReference type="FunFam" id="3.30.420.10:FF:000063">
    <property type="entry name" value="Retrovirus-related Pol polyprotein from transposon 297-like Protein"/>
    <property type="match status" value="1"/>
</dbReference>
<gene>
    <name evidence="4" type="primary">K02A2.6</name>
    <name evidence="4" type="ORF">AWC38_SpisGene24706</name>
</gene>
<dbReference type="Pfam" id="PF00665">
    <property type="entry name" value="rve"/>
    <property type="match status" value="1"/>
</dbReference>
<dbReference type="Gene3D" id="3.30.70.270">
    <property type="match status" value="1"/>
</dbReference>
<name>A0A2B4R408_STYPI</name>
<dbReference type="FunFam" id="1.10.340.70:FF:000004">
    <property type="entry name" value="Retrovirus-related Pol polyprotein from transposon 297-like Protein"/>
    <property type="match status" value="1"/>
</dbReference>
<sequence>MKVPNTAILRPVTEALTDIFDKAMDDTTEGLSGVLHIRDDFIVFGKDSNDHDSTLRNLLQRFRECGLTFNLKKCKLRLPQIEFFGFVFPKTESSHQPAKWRLSSEWIPQETYTEGIVLRGHELLIPRSLQQQIIEICHEGHPGIVKTKQLLRSKVWFPGIDKSVERRIANCIPCQASINTAEREPLRMFSTPKGPWVQASADFCGPFPTGETVLVVIDAYSKYPEVEIIKSTAAKEVLPAMERIFATHGIPETLKCDNGPPFQGQAFCSFAEEKGFKHQKITPLWPEANGHAEGFMKNIDKVAKTAHSEGKDWRRQLYSFLGNYRATPHPFTGKTLYELSMKRIVRTKLPSFTQVSPDIEVQQKDKDSKARIKAYADTKHSTKPHDLHIGNSALVKQKRSNKASPPFEPKLGSPLGYARAGFQYPCIPQQEPQALVEFDELEMHESSQPTSIQPGGELTNPEELSTNNNIPPSTVTIGQDPSTPPRHSYSGRRIQRQVWSKDYVVDSR</sequence>
<feature type="compositionally biased region" description="Polar residues" evidence="1">
    <location>
        <begin position="462"/>
        <end position="481"/>
    </location>
</feature>
<dbReference type="OrthoDB" id="5982225at2759"/>
<dbReference type="InterPro" id="IPR041588">
    <property type="entry name" value="Integrase_H2C2"/>
</dbReference>
<dbReference type="AlphaFoldDB" id="A0A2B4R408"/>
<keyword evidence="5" id="KW-1185">Reference proteome</keyword>
<dbReference type="InterPro" id="IPR001584">
    <property type="entry name" value="Integrase_cat-core"/>
</dbReference>
<proteinExistence type="predicted"/>
<comment type="caution">
    <text evidence="4">The sequence shown here is derived from an EMBL/GenBank/DDBJ whole genome shotgun (WGS) entry which is preliminary data.</text>
</comment>
<dbReference type="InterPro" id="IPR043128">
    <property type="entry name" value="Rev_trsase/Diguanyl_cyclase"/>
</dbReference>
<dbReference type="SUPFAM" id="SSF53098">
    <property type="entry name" value="Ribonuclease H-like"/>
    <property type="match status" value="1"/>
</dbReference>
<dbReference type="GO" id="GO:0015074">
    <property type="term" value="P:DNA integration"/>
    <property type="evidence" value="ECO:0007669"/>
    <property type="project" value="InterPro"/>
</dbReference>
<dbReference type="InterPro" id="IPR043502">
    <property type="entry name" value="DNA/RNA_pol_sf"/>
</dbReference>
<dbReference type="PROSITE" id="PS50994">
    <property type="entry name" value="INTEGRASE"/>
    <property type="match status" value="1"/>
</dbReference>
<dbReference type="PANTHER" id="PTHR37984">
    <property type="entry name" value="PROTEIN CBG26694"/>
    <property type="match status" value="1"/>
</dbReference>
<evidence type="ECO:0000259" key="3">
    <source>
        <dbReference type="PROSITE" id="PS50994"/>
    </source>
</evidence>
<accession>A0A2B4R408</accession>
<dbReference type="InterPro" id="IPR000477">
    <property type="entry name" value="RT_dom"/>
</dbReference>
<dbReference type="Pfam" id="PF17921">
    <property type="entry name" value="Integrase_H2C2"/>
    <property type="match status" value="1"/>
</dbReference>
<reference evidence="5" key="1">
    <citation type="journal article" date="2017" name="bioRxiv">
        <title>Comparative analysis of the genomes of Stylophora pistillata and Acropora digitifera provides evidence for extensive differences between species of corals.</title>
        <authorList>
            <person name="Voolstra C.R."/>
            <person name="Li Y."/>
            <person name="Liew Y.J."/>
            <person name="Baumgarten S."/>
            <person name="Zoccola D."/>
            <person name="Flot J.-F."/>
            <person name="Tambutte S."/>
            <person name="Allemand D."/>
            <person name="Aranda M."/>
        </authorList>
    </citation>
    <scope>NUCLEOTIDE SEQUENCE [LARGE SCALE GENOMIC DNA]</scope>
</reference>
<evidence type="ECO:0000313" key="5">
    <source>
        <dbReference type="Proteomes" id="UP000225706"/>
    </source>
</evidence>
<dbReference type="Gene3D" id="1.10.340.70">
    <property type="match status" value="1"/>
</dbReference>
<dbReference type="SUPFAM" id="SSF56672">
    <property type="entry name" value="DNA/RNA polymerases"/>
    <property type="match status" value="1"/>
</dbReference>
<dbReference type="Proteomes" id="UP000225706">
    <property type="component" value="Unassembled WGS sequence"/>
</dbReference>